<organism evidence="3 4">
    <name type="scientific">Echinimonas agarilytica</name>
    <dbReference type="NCBI Taxonomy" id="1215918"/>
    <lineage>
        <taxon>Bacteria</taxon>
        <taxon>Pseudomonadati</taxon>
        <taxon>Pseudomonadota</taxon>
        <taxon>Gammaproteobacteria</taxon>
        <taxon>Alteromonadales</taxon>
        <taxon>Echinimonadaceae</taxon>
        <taxon>Echinimonas</taxon>
    </lineage>
</organism>
<dbReference type="Gene3D" id="1.10.132.90">
    <property type="match status" value="1"/>
</dbReference>
<gene>
    <name evidence="3" type="ORF">NAF29_16875</name>
</gene>
<name>A0AA42B8T2_9GAMM</name>
<evidence type="ECO:0000313" key="4">
    <source>
        <dbReference type="Proteomes" id="UP001165393"/>
    </source>
</evidence>
<reference evidence="3 4" key="1">
    <citation type="journal article" date="2013" name="Antonie Van Leeuwenhoek">
        <title>Echinimonas agarilytica gen. nov., sp. nov., a new gammaproteobacterium isolated from the sea urchin Strongylocentrotus intermedius.</title>
        <authorList>
            <person name="Nedashkovskaya O.I."/>
            <person name="Stenkova A.M."/>
            <person name="Zhukova N.V."/>
            <person name="Van Trappen S."/>
            <person name="Lee J.S."/>
            <person name="Kim S.B."/>
        </authorList>
    </citation>
    <scope>NUCLEOTIDE SEQUENCE [LARGE SCALE GENOMIC DNA]</scope>
    <source>
        <strain evidence="3 4">KMM 6351</strain>
    </source>
</reference>
<comment type="caution">
    <text evidence="3">The sequence shown here is derived from an EMBL/GenBank/DDBJ whole genome shotgun (WGS) entry which is preliminary data.</text>
</comment>
<feature type="region of interest" description="Disordered" evidence="1">
    <location>
        <begin position="1"/>
        <end position="26"/>
    </location>
</feature>
<dbReference type="EMBL" id="JAMQGP010000010">
    <property type="protein sequence ID" value="MCM2681324.1"/>
    <property type="molecule type" value="Genomic_DNA"/>
</dbReference>
<protein>
    <submittedName>
        <fullName evidence="3">DUF5610 domain-containing protein</fullName>
    </submittedName>
</protein>
<feature type="domain" description="DUF5610" evidence="2">
    <location>
        <begin position="48"/>
        <end position="168"/>
    </location>
</feature>
<dbReference type="InterPro" id="IPR041651">
    <property type="entry name" value="DUF5610"/>
</dbReference>
<evidence type="ECO:0000256" key="1">
    <source>
        <dbReference type="SAM" id="MobiDB-lite"/>
    </source>
</evidence>
<proteinExistence type="predicted"/>
<dbReference type="Proteomes" id="UP001165393">
    <property type="component" value="Unassembled WGS sequence"/>
</dbReference>
<feature type="compositionally biased region" description="Polar residues" evidence="1">
    <location>
        <begin position="14"/>
        <end position="26"/>
    </location>
</feature>
<evidence type="ECO:0000313" key="3">
    <source>
        <dbReference type="EMBL" id="MCM2681324.1"/>
    </source>
</evidence>
<dbReference type="Pfam" id="PF18433">
    <property type="entry name" value="DUF5610"/>
    <property type="match status" value="1"/>
</dbReference>
<dbReference type="AlphaFoldDB" id="A0AA42B8T2"/>
<dbReference type="RefSeq" id="WP_251262807.1">
    <property type="nucleotide sequence ID" value="NZ_JAMQGP010000010.1"/>
</dbReference>
<evidence type="ECO:0000259" key="2">
    <source>
        <dbReference type="Pfam" id="PF18433"/>
    </source>
</evidence>
<accession>A0AA42B8T2</accession>
<keyword evidence="4" id="KW-1185">Reference proteome</keyword>
<sequence>MAITNLSDALRPAQATTGTPVSVREQATTEKNSAIMEAQLQVSIKSGNEPMSLLYKTALEAINAELEPTLGPNAAQSTYDSDLDVSPEATADRIVKGSTAFFDAFRGQNPQLNDEDAMTEFMSVIGGGIEKGFEEARDILDSLAVLEGDIKTNIDSTYDSVQSGLQTFVSNYFDGLAAAPEQPEPVA</sequence>